<dbReference type="GO" id="GO:0009432">
    <property type="term" value="P:SOS response"/>
    <property type="evidence" value="ECO:0007669"/>
    <property type="project" value="TreeGrafter"/>
</dbReference>
<dbReference type="Proteomes" id="UP000266389">
    <property type="component" value="Unassembled WGS sequence"/>
</dbReference>
<dbReference type="GO" id="GO:0006310">
    <property type="term" value="P:DNA recombination"/>
    <property type="evidence" value="ECO:0007669"/>
    <property type="project" value="InterPro"/>
</dbReference>
<evidence type="ECO:0000256" key="5">
    <source>
        <dbReference type="ARBA" id="ARBA00022763"/>
    </source>
</evidence>
<dbReference type="PANTHER" id="PTHR11059">
    <property type="entry name" value="DNA REPAIR PROTEIN RECN"/>
    <property type="match status" value="1"/>
</dbReference>
<evidence type="ECO:0000256" key="4">
    <source>
        <dbReference type="ARBA" id="ARBA00022741"/>
    </source>
</evidence>
<evidence type="ECO:0000256" key="6">
    <source>
        <dbReference type="ARBA" id="ARBA00022840"/>
    </source>
</evidence>
<comment type="function">
    <text evidence="1">May be involved in recombinational repair of damaged DNA.</text>
</comment>
<sequence>ERIFSSTNTLHEILYANDDSVHNRLVEARNILQDLARIDKSFSDSANDAQTAQALVDEITKFVQRYNSRIDFNAERLEELRERLSALATLKKKYGGTIADVLAYREQIAKEIELAENFEDEIAKWEKRIRTQQENLSDIAERLSQKRKDTANRLSRAIVEELKKLGIPEGRLEVRFSATKDKDGDILINGTRYAANANGYDEVEFLISTNLGEDVKPLSKVASGGEISRVMLALKTVLAKSDRLPILVFDEIDTGVSGKIAQAVGFSMKDLSRYHQIIAITHLPQIAAMADVHFRVSKKSINQRTVSSVEVLSDEEHKKEVARLLSGTEITEASLQSAAELIEAGRE</sequence>
<dbReference type="FunFam" id="3.40.50.300:FF:000356">
    <property type="entry name" value="DNA repair protein RecN"/>
    <property type="match status" value="1"/>
</dbReference>
<gene>
    <name evidence="10" type="ORF">D0433_00725</name>
</gene>
<dbReference type="SUPFAM" id="SSF52540">
    <property type="entry name" value="P-loop containing nucleoside triphosphate hydrolases"/>
    <property type="match status" value="1"/>
</dbReference>
<keyword evidence="5" id="KW-0227">DNA damage</keyword>
<keyword evidence="4" id="KW-0547">Nucleotide-binding</keyword>
<feature type="coiled-coil region" evidence="9">
    <location>
        <begin position="63"/>
        <end position="149"/>
    </location>
</feature>
<dbReference type="PANTHER" id="PTHR11059:SF0">
    <property type="entry name" value="DNA REPAIR PROTEIN RECN"/>
    <property type="match status" value="1"/>
</dbReference>
<keyword evidence="6" id="KW-0067">ATP-binding</keyword>
<dbReference type="GO" id="GO:0005524">
    <property type="term" value="F:ATP binding"/>
    <property type="evidence" value="ECO:0007669"/>
    <property type="project" value="UniProtKB-KW"/>
</dbReference>
<accession>A0A395M642</accession>
<feature type="non-terminal residue" evidence="10">
    <location>
        <position position="1"/>
    </location>
</feature>
<protein>
    <recommendedName>
        <fullName evidence="3">DNA repair protein RecN</fullName>
    </recommendedName>
    <alternativeName>
        <fullName evidence="8">Recombination protein N</fullName>
    </alternativeName>
</protein>
<evidence type="ECO:0000256" key="2">
    <source>
        <dbReference type="ARBA" id="ARBA00009441"/>
    </source>
</evidence>
<evidence type="ECO:0000256" key="1">
    <source>
        <dbReference type="ARBA" id="ARBA00003618"/>
    </source>
</evidence>
<evidence type="ECO:0000256" key="8">
    <source>
        <dbReference type="ARBA" id="ARBA00033408"/>
    </source>
</evidence>
<keyword evidence="9" id="KW-0175">Coiled coil</keyword>
<evidence type="ECO:0000313" key="11">
    <source>
        <dbReference type="Proteomes" id="UP000266389"/>
    </source>
</evidence>
<evidence type="ECO:0000256" key="7">
    <source>
        <dbReference type="ARBA" id="ARBA00023204"/>
    </source>
</evidence>
<dbReference type="GO" id="GO:0043590">
    <property type="term" value="C:bacterial nucleoid"/>
    <property type="evidence" value="ECO:0007669"/>
    <property type="project" value="TreeGrafter"/>
</dbReference>
<evidence type="ECO:0000256" key="9">
    <source>
        <dbReference type="SAM" id="Coils"/>
    </source>
</evidence>
<comment type="caution">
    <text evidence="10">The sequence shown here is derived from an EMBL/GenBank/DDBJ whole genome shotgun (WGS) entry which is preliminary data.</text>
</comment>
<comment type="similarity">
    <text evidence="2">Belongs to the RecN family.</text>
</comment>
<dbReference type="Gene3D" id="3.40.50.300">
    <property type="entry name" value="P-loop containing nucleotide triphosphate hydrolases"/>
    <property type="match status" value="1"/>
</dbReference>
<keyword evidence="7" id="KW-0234">DNA repair</keyword>
<reference evidence="10 11" key="1">
    <citation type="journal article" date="2011" name="ISME J.">
        <title>Community ecology of hot spring cyanobacterial mats: predominant populations and their functional potential.</title>
        <authorList>
            <person name="Klatt C.G."/>
            <person name="Wood J.M."/>
            <person name="Rusch D.B."/>
            <person name="Bateson M.M."/>
            <person name="Hamamura N."/>
            <person name="Heidelberg J.F."/>
            <person name="Grossman A.R."/>
            <person name="Bhaya D."/>
            <person name="Cohan F.M."/>
            <person name="Kuhl M."/>
            <person name="Bryant D.A."/>
            <person name="Ward D.M."/>
        </authorList>
    </citation>
    <scope>NUCLEOTIDE SEQUENCE [LARGE SCALE GENOMIC DNA]</scope>
    <source>
        <strain evidence="10">OS</strain>
    </source>
</reference>
<organism evidence="10 11">
    <name type="scientific">Candidatus Thermochlorobacter aerophilus</name>
    <dbReference type="NCBI Taxonomy" id="1868324"/>
    <lineage>
        <taxon>Bacteria</taxon>
        <taxon>Pseudomonadati</taxon>
        <taxon>Chlorobiota</taxon>
        <taxon>Chlorobiia</taxon>
        <taxon>Chlorobiales</taxon>
        <taxon>Candidatus Thermochlorobacteriaceae</taxon>
        <taxon>Candidatus Thermochlorobacter</taxon>
    </lineage>
</organism>
<name>A0A395M642_9BACT</name>
<proteinExistence type="inferred from homology"/>
<dbReference type="CDD" id="cd03241">
    <property type="entry name" value="ABC_RecN"/>
    <property type="match status" value="1"/>
</dbReference>
<dbReference type="InterPro" id="IPR004604">
    <property type="entry name" value="DNA_recomb/repair_RecN"/>
</dbReference>
<evidence type="ECO:0000256" key="3">
    <source>
        <dbReference type="ARBA" id="ARBA00021315"/>
    </source>
</evidence>
<dbReference type="InterPro" id="IPR027417">
    <property type="entry name" value="P-loop_NTPase"/>
</dbReference>
<evidence type="ECO:0000313" key="10">
    <source>
        <dbReference type="EMBL" id="RFM25414.1"/>
    </source>
</evidence>
<dbReference type="AlphaFoldDB" id="A0A395M642"/>
<dbReference type="GO" id="GO:0006281">
    <property type="term" value="P:DNA repair"/>
    <property type="evidence" value="ECO:0007669"/>
    <property type="project" value="UniProtKB-KW"/>
</dbReference>
<dbReference type="EMBL" id="PHFL01000003">
    <property type="protein sequence ID" value="RFM25414.1"/>
    <property type="molecule type" value="Genomic_DNA"/>
</dbReference>